<dbReference type="InterPro" id="IPR009597">
    <property type="entry name" value="DUF1206"/>
</dbReference>
<keyword evidence="1" id="KW-1133">Transmembrane helix</keyword>
<dbReference type="Pfam" id="PF06724">
    <property type="entry name" value="DUF1206"/>
    <property type="match status" value="3"/>
</dbReference>
<dbReference type="GO" id="GO:0006002">
    <property type="term" value="P:fructose 6-phosphate metabolic process"/>
    <property type="evidence" value="ECO:0007669"/>
    <property type="project" value="InterPro"/>
</dbReference>
<gene>
    <name evidence="3" type="ORF">FOE78_18100</name>
</gene>
<dbReference type="GO" id="GO:0003872">
    <property type="term" value="F:6-phosphofructokinase activity"/>
    <property type="evidence" value="ECO:0007669"/>
    <property type="project" value="InterPro"/>
</dbReference>
<dbReference type="AlphaFoldDB" id="A0A516Q2Y4"/>
<feature type="transmembrane region" description="Helical" evidence="1">
    <location>
        <begin position="168"/>
        <end position="189"/>
    </location>
</feature>
<sequence>MGSEVEDTAKDAADDARDTAEALNQRIRRTRGYRWLVALGLCAYGVVHLLVAGIALQVAWSGGGQPSEQGALRAIASTPVGPVVLIVLGVGLLALVPWQGFEALLGHGRVAQQHDPKRRTVKRFASAGRAIVYLALGISAFRFVGGSGSSGGSQHEETMTGQLMAHPFGRYLVAAIGLAILAVGVNQVIKGARMTFTEDLRGSTAAPAIGLGVVGYIAKGISLVLVGGLFGWAALTYDPKRAGGLDEALRLVRDQPAGPVLLTVLAAGLACFGFYCFVWAKNAET</sequence>
<evidence type="ECO:0000313" key="3">
    <source>
        <dbReference type="EMBL" id="QDP97571.1"/>
    </source>
</evidence>
<feature type="domain" description="DUF1206" evidence="2">
    <location>
        <begin position="126"/>
        <end position="192"/>
    </location>
</feature>
<evidence type="ECO:0000259" key="2">
    <source>
        <dbReference type="Pfam" id="PF06724"/>
    </source>
</evidence>
<proteinExistence type="predicted"/>
<keyword evidence="4" id="KW-1185">Reference proteome</keyword>
<dbReference type="RefSeq" id="WP_143987529.1">
    <property type="nucleotide sequence ID" value="NZ_CP041692.1"/>
</dbReference>
<dbReference type="KEGG" id="mik:FOE78_18100"/>
<accession>A0A516Q2Y4</accession>
<keyword evidence="1" id="KW-0472">Membrane</keyword>
<dbReference type="PRINTS" id="PR00476">
    <property type="entry name" value="PHFRCTKINASE"/>
</dbReference>
<feature type="transmembrane region" description="Helical" evidence="1">
    <location>
        <begin position="80"/>
        <end position="105"/>
    </location>
</feature>
<name>A0A516Q2Y4_9ACTN</name>
<keyword evidence="1" id="KW-0812">Transmembrane</keyword>
<evidence type="ECO:0000313" key="4">
    <source>
        <dbReference type="Proteomes" id="UP000319263"/>
    </source>
</evidence>
<dbReference type="InterPro" id="IPR022953">
    <property type="entry name" value="ATP_PFK"/>
</dbReference>
<feature type="domain" description="DUF1206" evidence="2">
    <location>
        <begin position="39"/>
        <end position="104"/>
    </location>
</feature>
<organism evidence="3 4">
    <name type="scientific">Microlunatus elymi</name>
    <dbReference type="NCBI Taxonomy" id="2596828"/>
    <lineage>
        <taxon>Bacteria</taxon>
        <taxon>Bacillati</taxon>
        <taxon>Actinomycetota</taxon>
        <taxon>Actinomycetes</taxon>
        <taxon>Propionibacteriales</taxon>
        <taxon>Propionibacteriaceae</taxon>
        <taxon>Microlunatus</taxon>
    </lineage>
</organism>
<feature type="transmembrane region" description="Helical" evidence="1">
    <location>
        <begin position="209"/>
        <end position="237"/>
    </location>
</feature>
<dbReference type="Proteomes" id="UP000319263">
    <property type="component" value="Chromosome"/>
</dbReference>
<feature type="transmembrane region" description="Helical" evidence="1">
    <location>
        <begin position="35"/>
        <end position="60"/>
    </location>
</feature>
<dbReference type="OrthoDB" id="4552598at2"/>
<protein>
    <submittedName>
        <fullName evidence="3">DUF1206 domain-containing protein</fullName>
    </submittedName>
</protein>
<feature type="transmembrane region" description="Helical" evidence="1">
    <location>
        <begin position="257"/>
        <end position="280"/>
    </location>
</feature>
<feature type="domain" description="DUF1206" evidence="2">
    <location>
        <begin position="214"/>
        <end position="280"/>
    </location>
</feature>
<feature type="transmembrane region" description="Helical" evidence="1">
    <location>
        <begin position="126"/>
        <end position="148"/>
    </location>
</feature>
<dbReference type="EMBL" id="CP041692">
    <property type="protein sequence ID" value="QDP97571.1"/>
    <property type="molecule type" value="Genomic_DNA"/>
</dbReference>
<evidence type="ECO:0000256" key="1">
    <source>
        <dbReference type="SAM" id="Phobius"/>
    </source>
</evidence>
<reference evidence="3 4" key="1">
    <citation type="submission" date="2019-07" db="EMBL/GenBank/DDBJ databases">
        <title>Microlunatus dokdonensis sp. nov. isolated from the rhizospheric soil of the wild plant Elymus tsukushiensis.</title>
        <authorList>
            <person name="Ghim S.-Y."/>
            <person name="Hwang Y.-J."/>
            <person name="Son J.-S."/>
            <person name="Shin J.-H."/>
        </authorList>
    </citation>
    <scope>NUCLEOTIDE SEQUENCE [LARGE SCALE GENOMIC DNA]</scope>
    <source>
        <strain evidence="3 4">KUDC0627</strain>
    </source>
</reference>